<feature type="domain" description="F5/8 type C" evidence="1">
    <location>
        <begin position="130"/>
        <end position="282"/>
    </location>
</feature>
<dbReference type="Pfam" id="PF00754">
    <property type="entry name" value="F5_F8_type_C"/>
    <property type="match status" value="1"/>
</dbReference>
<evidence type="ECO:0000313" key="3">
    <source>
        <dbReference type="Proteomes" id="UP001596047"/>
    </source>
</evidence>
<dbReference type="Proteomes" id="UP001596047">
    <property type="component" value="Unassembled WGS sequence"/>
</dbReference>
<protein>
    <submittedName>
        <fullName evidence="2">Discoidin domain-containing protein</fullName>
    </submittedName>
</protein>
<name>A0ABW0VYF6_9BACL</name>
<dbReference type="PROSITE" id="PS50022">
    <property type="entry name" value="FA58C_3"/>
    <property type="match status" value="1"/>
</dbReference>
<accession>A0ABW0VYF6</accession>
<comment type="caution">
    <text evidence="2">The sequence shown here is derived from an EMBL/GenBank/DDBJ whole genome shotgun (WGS) entry which is preliminary data.</text>
</comment>
<dbReference type="EMBL" id="JBHSOW010000030">
    <property type="protein sequence ID" value="MFC5649156.1"/>
    <property type="molecule type" value="Genomic_DNA"/>
</dbReference>
<evidence type="ECO:0000313" key="2">
    <source>
        <dbReference type="EMBL" id="MFC5649156.1"/>
    </source>
</evidence>
<organism evidence="2 3">
    <name type="scientific">Paenibacillus solisilvae</name>
    <dbReference type="NCBI Taxonomy" id="2486751"/>
    <lineage>
        <taxon>Bacteria</taxon>
        <taxon>Bacillati</taxon>
        <taxon>Bacillota</taxon>
        <taxon>Bacilli</taxon>
        <taxon>Bacillales</taxon>
        <taxon>Paenibacillaceae</taxon>
        <taxon>Paenibacillus</taxon>
    </lineage>
</organism>
<gene>
    <name evidence="2" type="ORF">ACFPYJ_08435</name>
</gene>
<reference evidence="3" key="1">
    <citation type="journal article" date="2019" name="Int. J. Syst. Evol. Microbiol.">
        <title>The Global Catalogue of Microorganisms (GCM) 10K type strain sequencing project: providing services to taxonomists for standard genome sequencing and annotation.</title>
        <authorList>
            <consortium name="The Broad Institute Genomics Platform"/>
            <consortium name="The Broad Institute Genome Sequencing Center for Infectious Disease"/>
            <person name="Wu L."/>
            <person name="Ma J."/>
        </authorList>
    </citation>
    <scope>NUCLEOTIDE SEQUENCE [LARGE SCALE GENOMIC DNA]</scope>
    <source>
        <strain evidence="3">CGMCC 1.3240</strain>
    </source>
</reference>
<dbReference type="InterPro" id="IPR000421">
    <property type="entry name" value="FA58C"/>
</dbReference>
<proteinExistence type="predicted"/>
<dbReference type="Gene3D" id="2.60.120.260">
    <property type="entry name" value="Galactose-binding domain-like"/>
    <property type="match status" value="1"/>
</dbReference>
<keyword evidence="3" id="KW-1185">Reference proteome</keyword>
<dbReference type="SUPFAM" id="SSF49785">
    <property type="entry name" value="Galactose-binding domain-like"/>
    <property type="match status" value="1"/>
</dbReference>
<evidence type="ECO:0000259" key="1">
    <source>
        <dbReference type="PROSITE" id="PS50022"/>
    </source>
</evidence>
<dbReference type="RefSeq" id="WP_379187654.1">
    <property type="nucleotide sequence ID" value="NZ_JBHSOW010000030.1"/>
</dbReference>
<sequence>MSRLINFRIVRVASLFFTMIFILGLVTTEKTANAYTYNVVPTTEWDGVFNNTGHMGDGFQWMPIGVKNRQGLGTSTTKSAMIFNDSRVYVGGAWSSWISSTAGTYTGIAANTANVAWKYGTGGAGGNYNSMWTPYNADSGKVGTVAWNLVNNYGMSGLRASTDTHDNDKNKMYKSASNPSVANSYIIIDLFATKSLGSMYLWNYNEALVTNAGLKNFKVFTSTDGTTYTQYGATYQITQAGGTAAQANNGSISFAGTRARYVKITWKPTVGDGNWGNANITA</sequence>
<dbReference type="InterPro" id="IPR008979">
    <property type="entry name" value="Galactose-bd-like_sf"/>
</dbReference>